<dbReference type="AlphaFoldDB" id="A0A1M7P852"/>
<name>A0A1M7P852_9FLAO</name>
<dbReference type="OrthoDB" id="7055505at2"/>
<dbReference type="EMBL" id="FRCL01000014">
    <property type="protein sequence ID" value="SHN12881.1"/>
    <property type="molecule type" value="Genomic_DNA"/>
</dbReference>
<protein>
    <recommendedName>
        <fullName evidence="4">Haem-binding uptake, Tiki superfamily, ChaN</fullName>
    </recommendedName>
</protein>
<dbReference type="STRING" id="178356.SAMN05216269_11477"/>
<evidence type="ECO:0000256" key="1">
    <source>
        <dbReference type="SAM" id="SignalP"/>
    </source>
</evidence>
<gene>
    <name evidence="2" type="ORF">SAMN05216269_11477</name>
</gene>
<keyword evidence="1" id="KW-0732">Signal</keyword>
<dbReference type="InterPro" id="IPR043749">
    <property type="entry name" value="DUF5694"/>
</dbReference>
<evidence type="ECO:0008006" key="4">
    <source>
        <dbReference type="Google" id="ProtNLM"/>
    </source>
</evidence>
<dbReference type="Pfam" id="PF18950">
    <property type="entry name" value="DUF5694"/>
    <property type="match status" value="1"/>
</dbReference>
<evidence type="ECO:0000313" key="3">
    <source>
        <dbReference type="Proteomes" id="UP000184092"/>
    </source>
</evidence>
<feature type="chain" id="PRO_5013088074" description="Haem-binding uptake, Tiki superfamily, ChaN" evidence="1">
    <location>
        <begin position="21"/>
        <end position="274"/>
    </location>
</feature>
<organism evidence="2 3">
    <name type="scientific">Flavobacterium xinjiangense</name>
    <dbReference type="NCBI Taxonomy" id="178356"/>
    <lineage>
        <taxon>Bacteria</taxon>
        <taxon>Pseudomonadati</taxon>
        <taxon>Bacteroidota</taxon>
        <taxon>Flavobacteriia</taxon>
        <taxon>Flavobacteriales</taxon>
        <taxon>Flavobacteriaceae</taxon>
        <taxon>Flavobacterium</taxon>
    </lineage>
</organism>
<dbReference type="RefSeq" id="WP_073210732.1">
    <property type="nucleotide sequence ID" value="NZ_FRCL01000014.1"/>
</dbReference>
<sequence length="274" mass="32262">MKLNLTVVLILLLTATFAQSKQRTEVLTLGSFHFAFRNLDLIKTSNNDQIDVLEPKYQKEIEEITERIAKFKPTIIVIERDPIKQVKYDSLYNKYLEGKYKLGRDEVDQIGFRIAKMMKLKTLYCVNDWGKNYETLNPVLEGKDSLENKKFMNYFNKCTDTIKQYFPEPIFKTKGIRAELIQKNNSNNIKKDFGTYLIGIFKYETKDNEFFGADFVTGWWFNRNLRIFRNIQKIKANPTDRILVIFGAGHMTLLNSFFDSSPEYNLQKVNDYLK</sequence>
<accession>A0A1M7P852</accession>
<evidence type="ECO:0000313" key="2">
    <source>
        <dbReference type="EMBL" id="SHN12881.1"/>
    </source>
</evidence>
<keyword evidence="3" id="KW-1185">Reference proteome</keyword>
<proteinExistence type="predicted"/>
<feature type="signal peptide" evidence="1">
    <location>
        <begin position="1"/>
        <end position="20"/>
    </location>
</feature>
<reference evidence="3" key="1">
    <citation type="submission" date="2016-11" db="EMBL/GenBank/DDBJ databases">
        <authorList>
            <person name="Varghese N."/>
            <person name="Submissions S."/>
        </authorList>
    </citation>
    <scope>NUCLEOTIDE SEQUENCE [LARGE SCALE GENOMIC DNA]</scope>
    <source>
        <strain evidence="3">CGMCC 1.2749</strain>
    </source>
</reference>
<dbReference type="Proteomes" id="UP000184092">
    <property type="component" value="Unassembled WGS sequence"/>
</dbReference>